<keyword evidence="2" id="KW-1185">Reference proteome</keyword>
<gene>
    <name evidence="1" type="ORF">JR316_0005214</name>
</gene>
<dbReference type="EMBL" id="JAFIQS020000004">
    <property type="protein sequence ID" value="KAH9483113.1"/>
    <property type="molecule type" value="Genomic_DNA"/>
</dbReference>
<accession>A0ACB8H5B3</accession>
<organism evidence="1 2">
    <name type="scientific">Psilocybe cubensis</name>
    <name type="common">Psychedelic mushroom</name>
    <name type="synonym">Stropharia cubensis</name>
    <dbReference type="NCBI Taxonomy" id="181762"/>
    <lineage>
        <taxon>Eukaryota</taxon>
        <taxon>Fungi</taxon>
        <taxon>Dikarya</taxon>
        <taxon>Basidiomycota</taxon>
        <taxon>Agaricomycotina</taxon>
        <taxon>Agaricomycetes</taxon>
        <taxon>Agaricomycetidae</taxon>
        <taxon>Agaricales</taxon>
        <taxon>Agaricineae</taxon>
        <taxon>Strophariaceae</taxon>
        <taxon>Psilocybe</taxon>
    </lineage>
</organism>
<evidence type="ECO:0000313" key="2">
    <source>
        <dbReference type="Proteomes" id="UP000664032"/>
    </source>
</evidence>
<dbReference type="Proteomes" id="UP000664032">
    <property type="component" value="Unassembled WGS sequence"/>
</dbReference>
<evidence type="ECO:0000313" key="1">
    <source>
        <dbReference type="EMBL" id="KAH9483113.1"/>
    </source>
</evidence>
<protein>
    <submittedName>
        <fullName evidence="1">Uncharacterized protein</fullName>
    </submittedName>
</protein>
<comment type="caution">
    <text evidence="1">The sequence shown here is derived from an EMBL/GenBank/DDBJ whole genome shotgun (WGS) entry which is preliminary data.</text>
</comment>
<proteinExistence type="predicted"/>
<name>A0ACB8H5B3_PSICU</name>
<reference evidence="1" key="1">
    <citation type="submission" date="2021-10" db="EMBL/GenBank/DDBJ databases">
        <title>Psilocybe cubensis genome.</title>
        <authorList>
            <person name="Mckernan K.J."/>
            <person name="Crawford S."/>
            <person name="Trippe A."/>
            <person name="Kane L.T."/>
            <person name="Mclaughlin S."/>
        </authorList>
    </citation>
    <scope>NUCLEOTIDE SEQUENCE</scope>
    <source>
        <strain evidence="1">MGC-MH-2018</strain>
    </source>
</reference>
<sequence>MDVRLEHNLNLRTWHAASNIISRSTNTHRRPRVYYKSLPSIRLFLRGIRIGLSDPEWNLRIDEVHPNQTPVSVLPPTPPISDLVLPAKQDPKKPILPRSVNHRNELGTDSDDDESRASGFVVDPTVKVRNWSFHPSDLILQMMLSKYPEAKVAFVDDYIWSQCLKIDKPIDCFQDSNDPLTFRCLQEGFVSDWGALLENLFNSYRIVETDDLVASQFTKPTEVKEIFDRKDSDRKEISWKSTLKDIENQGTPSLDVFIDVLTTQNRTPNPYDIIHQLATQPLSCNKHVLQIIID</sequence>